<dbReference type="EMBL" id="CH445361">
    <property type="protein sequence ID" value="EAT77247.1"/>
    <property type="molecule type" value="Genomic_DNA"/>
</dbReference>
<proteinExistence type="predicted"/>
<dbReference type="GeneID" id="5982397"/>
<organism evidence="1 2">
    <name type="scientific">Phaeosphaeria nodorum (strain SN15 / ATCC MYA-4574 / FGSC 10173)</name>
    <name type="common">Glume blotch fungus</name>
    <name type="synonym">Parastagonospora nodorum</name>
    <dbReference type="NCBI Taxonomy" id="321614"/>
    <lineage>
        <taxon>Eukaryota</taxon>
        <taxon>Fungi</taxon>
        <taxon>Dikarya</taxon>
        <taxon>Ascomycota</taxon>
        <taxon>Pezizomycotina</taxon>
        <taxon>Dothideomycetes</taxon>
        <taxon>Pleosporomycetidae</taxon>
        <taxon>Pleosporales</taxon>
        <taxon>Pleosporineae</taxon>
        <taxon>Phaeosphaeriaceae</taxon>
        <taxon>Parastagonospora</taxon>
    </lineage>
</organism>
<dbReference type="AlphaFoldDB" id="Q0TYP3"/>
<dbReference type="RefSeq" id="XP_001805468.1">
    <property type="nucleotide sequence ID" value="XM_001805416.1"/>
</dbReference>
<sequence>MTWLQVQFKKPIRSCMSAFNVVTQQSRIERSAQLGLKHLSQLELILCAVSPVNTASSAFLQTGLAVLLRA</sequence>
<accession>Q0TYP3</accession>
<dbReference type="Proteomes" id="UP000001055">
    <property type="component" value="Unassembled WGS sequence"/>
</dbReference>
<name>Q0TYP3_PHANO</name>
<dbReference type="InParanoid" id="Q0TYP3"/>
<evidence type="ECO:0000313" key="2">
    <source>
        <dbReference type="Proteomes" id="UP000001055"/>
    </source>
</evidence>
<evidence type="ECO:0000313" key="1">
    <source>
        <dbReference type="EMBL" id="EAT77247.1"/>
    </source>
</evidence>
<dbReference type="KEGG" id="pno:SNOG_15314"/>
<reference evidence="2" key="1">
    <citation type="journal article" date="2007" name="Plant Cell">
        <title>Dothideomycete-plant interactions illuminated by genome sequencing and EST analysis of the wheat pathogen Stagonospora nodorum.</title>
        <authorList>
            <person name="Hane J.K."/>
            <person name="Lowe R.G."/>
            <person name="Solomon P.S."/>
            <person name="Tan K.C."/>
            <person name="Schoch C.L."/>
            <person name="Spatafora J.W."/>
            <person name="Crous P.W."/>
            <person name="Kodira C."/>
            <person name="Birren B.W."/>
            <person name="Galagan J.E."/>
            <person name="Torriani S.F."/>
            <person name="McDonald B.A."/>
            <person name="Oliver R.P."/>
        </authorList>
    </citation>
    <scope>NUCLEOTIDE SEQUENCE [LARGE SCALE GENOMIC DNA]</scope>
    <source>
        <strain evidence="2">SN15 / ATCC MYA-4574 / FGSC 10173</strain>
    </source>
</reference>
<gene>
    <name evidence="1" type="ORF">SNOG_15314</name>
</gene>
<protein>
    <submittedName>
        <fullName evidence="1">Uncharacterized protein</fullName>
    </submittedName>
</protein>